<dbReference type="PANTHER" id="PTHR47326:SF1">
    <property type="entry name" value="HTH PSQ-TYPE DOMAIN-CONTAINING PROTEIN"/>
    <property type="match status" value="1"/>
</dbReference>
<dbReference type="STRING" id="136037.A0A067RLJ5"/>
<dbReference type="AlphaFoldDB" id="A0A067RLJ5"/>
<dbReference type="PANTHER" id="PTHR47326">
    <property type="entry name" value="TRANSPOSABLE ELEMENT TC3 TRANSPOSASE-LIKE PROTEIN"/>
    <property type="match status" value="1"/>
</dbReference>
<dbReference type="OMA" id="HTARESM"/>
<protein>
    <submittedName>
        <fullName evidence="1">Uncharacterized protein</fullName>
    </submittedName>
</protein>
<accession>A0A067RLJ5</accession>
<reference evidence="1 2" key="1">
    <citation type="journal article" date="2014" name="Nat. Commun.">
        <title>Molecular traces of alternative social organization in a termite genome.</title>
        <authorList>
            <person name="Terrapon N."/>
            <person name="Li C."/>
            <person name="Robertson H.M."/>
            <person name="Ji L."/>
            <person name="Meng X."/>
            <person name="Booth W."/>
            <person name="Chen Z."/>
            <person name="Childers C.P."/>
            <person name="Glastad K.M."/>
            <person name="Gokhale K."/>
            <person name="Gowin J."/>
            <person name="Gronenberg W."/>
            <person name="Hermansen R.A."/>
            <person name="Hu H."/>
            <person name="Hunt B.G."/>
            <person name="Huylmans A.K."/>
            <person name="Khalil S.M."/>
            <person name="Mitchell R.D."/>
            <person name="Munoz-Torres M.C."/>
            <person name="Mustard J.A."/>
            <person name="Pan H."/>
            <person name="Reese J.T."/>
            <person name="Scharf M.E."/>
            <person name="Sun F."/>
            <person name="Vogel H."/>
            <person name="Xiao J."/>
            <person name="Yang W."/>
            <person name="Yang Z."/>
            <person name="Yang Z."/>
            <person name="Zhou J."/>
            <person name="Zhu J."/>
            <person name="Brent C.S."/>
            <person name="Elsik C.G."/>
            <person name="Goodisman M.A."/>
            <person name="Liberles D.A."/>
            <person name="Roe R.M."/>
            <person name="Vargo E.L."/>
            <person name="Vilcinskas A."/>
            <person name="Wang J."/>
            <person name="Bornberg-Bauer E."/>
            <person name="Korb J."/>
            <person name="Zhang G."/>
            <person name="Liebig J."/>
        </authorList>
    </citation>
    <scope>NUCLEOTIDE SEQUENCE [LARGE SCALE GENOMIC DNA]</scope>
    <source>
        <tissue evidence="1">Whole organism</tissue>
    </source>
</reference>
<name>A0A067RLJ5_ZOONE</name>
<dbReference type="Proteomes" id="UP000027135">
    <property type="component" value="Unassembled WGS sequence"/>
</dbReference>
<keyword evidence="2" id="KW-1185">Reference proteome</keyword>
<evidence type="ECO:0000313" key="2">
    <source>
        <dbReference type="Proteomes" id="UP000027135"/>
    </source>
</evidence>
<dbReference type="InterPro" id="IPR036397">
    <property type="entry name" value="RNaseH_sf"/>
</dbReference>
<organism evidence="1 2">
    <name type="scientific">Zootermopsis nevadensis</name>
    <name type="common">Dampwood termite</name>
    <dbReference type="NCBI Taxonomy" id="136037"/>
    <lineage>
        <taxon>Eukaryota</taxon>
        <taxon>Metazoa</taxon>
        <taxon>Ecdysozoa</taxon>
        <taxon>Arthropoda</taxon>
        <taxon>Hexapoda</taxon>
        <taxon>Insecta</taxon>
        <taxon>Pterygota</taxon>
        <taxon>Neoptera</taxon>
        <taxon>Polyneoptera</taxon>
        <taxon>Dictyoptera</taxon>
        <taxon>Blattodea</taxon>
        <taxon>Blattoidea</taxon>
        <taxon>Termitoidae</taxon>
        <taxon>Termopsidae</taxon>
        <taxon>Zootermopsis</taxon>
    </lineage>
</organism>
<dbReference type="GO" id="GO:0003676">
    <property type="term" value="F:nucleic acid binding"/>
    <property type="evidence" value="ECO:0007669"/>
    <property type="project" value="InterPro"/>
</dbReference>
<dbReference type="EMBL" id="KK852605">
    <property type="protein sequence ID" value="KDR20424.1"/>
    <property type="molecule type" value="Genomic_DNA"/>
</dbReference>
<dbReference type="Gene3D" id="3.30.420.10">
    <property type="entry name" value="Ribonuclease H-like superfamily/Ribonuclease H"/>
    <property type="match status" value="1"/>
</dbReference>
<gene>
    <name evidence="1" type="ORF">L798_04960</name>
</gene>
<proteinExistence type="predicted"/>
<sequence>MRTSNFIPTKLHLCRAHTARESMNCLRAMFSGHIISRFGDVAWPPRSPDLTAAGYFLWVYLKSRVYVNKPRTIMELKQCITEEIRALLLRVMGNFRSRLQERIRCHGGHLTNVIKK</sequence>
<evidence type="ECO:0000313" key="1">
    <source>
        <dbReference type="EMBL" id="KDR20424.1"/>
    </source>
</evidence>
<dbReference type="InParanoid" id="A0A067RLJ5"/>